<comment type="similarity">
    <text evidence="1">Belongs to the HIBADH-related family.</text>
</comment>
<dbReference type="Gene3D" id="3.40.50.720">
    <property type="entry name" value="NAD(P)-binding Rossmann-like Domain"/>
    <property type="match status" value="1"/>
</dbReference>
<dbReference type="PANTHER" id="PTHR43580">
    <property type="entry name" value="OXIDOREDUCTASE GLYR1-RELATED"/>
    <property type="match status" value="1"/>
</dbReference>
<dbReference type="Pfam" id="PF21761">
    <property type="entry name" value="RedAm-like_C"/>
    <property type="match status" value="1"/>
</dbReference>
<dbReference type="RefSeq" id="WP_329075413.1">
    <property type="nucleotide sequence ID" value="NZ_CP109389.1"/>
</dbReference>
<dbReference type="SUPFAM" id="SSF51735">
    <property type="entry name" value="NAD(P)-binding Rossmann-fold domains"/>
    <property type="match status" value="1"/>
</dbReference>
<proteinExistence type="inferred from homology"/>
<sequence>MTTKQRMPSKQSTPQLSNPVTVVGLGPMGLALAEALLRRGHPLTVWNRTPEKTDSLVAQGARRAATVAEAVSASPLTVMCLKDYDTLYEVFDPAGEALAGHTLVNLSSGTPNEARTAVSWADEHGLGYLDGVIMVPPPLVGHPDSVFLYSGSQDVFDEHRATLATMGDPRHLGPDPGLAVLYNTALLEMMYTTMNGWLHATALVGSANVSAVEFTELAAGWFMPTVLSPASFIEQAPDLDQAHYPGDLGTMEMNRNALDHVLRTSQEQGVHPDQPRQLKEIVDQAITEGHGGRNYLALFEIFKKATQTQRP</sequence>
<protein>
    <submittedName>
        <fullName evidence="5">NAD(P)-binding domain-containing protein</fullName>
    </submittedName>
</protein>
<reference evidence="5" key="1">
    <citation type="submission" date="2022-10" db="EMBL/GenBank/DDBJ databases">
        <title>The complete genomes of actinobacterial strains from the NBC collection.</title>
        <authorList>
            <person name="Joergensen T.S."/>
            <person name="Alvarez Arevalo M."/>
            <person name="Sterndorff E.B."/>
            <person name="Faurdal D."/>
            <person name="Vuksanovic O."/>
            <person name="Mourched A.-S."/>
            <person name="Charusanti P."/>
            <person name="Shaw S."/>
            <person name="Blin K."/>
            <person name="Weber T."/>
        </authorList>
    </citation>
    <scope>NUCLEOTIDE SEQUENCE</scope>
    <source>
        <strain evidence="5">NBC_01432</strain>
    </source>
</reference>
<evidence type="ECO:0000313" key="5">
    <source>
        <dbReference type="EMBL" id="WUX51742.1"/>
    </source>
</evidence>
<dbReference type="Gene3D" id="1.10.1040.10">
    <property type="entry name" value="N-(1-d-carboxylethyl)-l-norvaline Dehydrogenase, domain 2"/>
    <property type="match status" value="1"/>
</dbReference>
<evidence type="ECO:0000256" key="2">
    <source>
        <dbReference type="ARBA" id="ARBA00023002"/>
    </source>
</evidence>
<evidence type="ECO:0000259" key="3">
    <source>
        <dbReference type="Pfam" id="PF03446"/>
    </source>
</evidence>
<dbReference type="InterPro" id="IPR036291">
    <property type="entry name" value="NAD(P)-bd_dom_sf"/>
</dbReference>
<evidence type="ECO:0000313" key="6">
    <source>
        <dbReference type="Proteomes" id="UP001432209"/>
    </source>
</evidence>
<organism evidence="5 6">
    <name type="scientific">Streptomyces niveus</name>
    <name type="common">Streptomyces spheroides</name>
    <dbReference type="NCBI Taxonomy" id="193462"/>
    <lineage>
        <taxon>Bacteria</taxon>
        <taxon>Bacillati</taxon>
        <taxon>Actinomycetota</taxon>
        <taxon>Actinomycetes</taxon>
        <taxon>Kitasatosporales</taxon>
        <taxon>Streptomycetaceae</taxon>
        <taxon>Streptomyces</taxon>
    </lineage>
</organism>
<dbReference type="InterPro" id="IPR013328">
    <property type="entry name" value="6PGD_dom2"/>
</dbReference>
<dbReference type="PIRSF" id="PIRSF000103">
    <property type="entry name" value="HIBADH"/>
    <property type="match status" value="1"/>
</dbReference>
<feature type="domain" description="NADPH-dependent reductive aminase-like C-terminal" evidence="4">
    <location>
        <begin position="175"/>
        <end position="304"/>
    </location>
</feature>
<dbReference type="Pfam" id="PF03446">
    <property type="entry name" value="NAD_binding_2"/>
    <property type="match status" value="1"/>
</dbReference>
<dbReference type="InterPro" id="IPR048666">
    <property type="entry name" value="RedAm-like_C"/>
</dbReference>
<dbReference type="InterPro" id="IPR051265">
    <property type="entry name" value="HIBADH-related_NP60_sf"/>
</dbReference>
<dbReference type="Proteomes" id="UP001432209">
    <property type="component" value="Chromosome"/>
</dbReference>
<dbReference type="EMBL" id="CP109495">
    <property type="protein sequence ID" value="WUX51742.1"/>
    <property type="molecule type" value="Genomic_DNA"/>
</dbReference>
<gene>
    <name evidence="5" type="ORF">OG442_09415</name>
</gene>
<accession>A0ABZ1ZZ60</accession>
<keyword evidence="6" id="KW-1185">Reference proteome</keyword>
<name>A0ABZ1ZZ60_STRNV</name>
<feature type="domain" description="6-phosphogluconate dehydrogenase NADP-binding" evidence="3">
    <location>
        <begin position="20"/>
        <end position="168"/>
    </location>
</feature>
<dbReference type="InterPro" id="IPR006115">
    <property type="entry name" value="6PGDH_NADP-bd"/>
</dbReference>
<keyword evidence="2" id="KW-0560">Oxidoreductase</keyword>
<evidence type="ECO:0000259" key="4">
    <source>
        <dbReference type="Pfam" id="PF21761"/>
    </source>
</evidence>
<evidence type="ECO:0000256" key="1">
    <source>
        <dbReference type="ARBA" id="ARBA00009080"/>
    </source>
</evidence>
<dbReference type="PANTHER" id="PTHR43580:SF2">
    <property type="entry name" value="CYTOKINE-LIKE NUCLEAR FACTOR N-PAC"/>
    <property type="match status" value="1"/>
</dbReference>
<dbReference type="InterPro" id="IPR015815">
    <property type="entry name" value="HIBADH-related"/>
</dbReference>